<dbReference type="Proteomes" id="UP000241890">
    <property type="component" value="Unassembled WGS sequence"/>
</dbReference>
<evidence type="ECO:0000313" key="2">
    <source>
        <dbReference type="Proteomes" id="UP000241890"/>
    </source>
</evidence>
<sequence>MTWSLQTMESFAKAVQQLRTAAPSGSVEAVEDAEAVLLLHTSKSRKYFIAGKEYTHRGLILKRLHASRAWSAPVPVHVSNAPKRKLGNGKVAVIFLQDCLLESFSKSGRLYIDPAKPGVARGFFDSGAPTTLSGCIVEIDETRSHHNARQSFVIPSTRRRDSLSSTTSTSSAASDAALYREKVQSYMDTEVAWISSLRGELDLLFTSCSMVEP</sequence>
<keyword evidence="2" id="KW-1185">Reference proteome</keyword>
<dbReference type="InParanoid" id="A0A2R5GUK2"/>
<proteinExistence type="predicted"/>
<gene>
    <name evidence="1" type="ORF">FCC1311_107562</name>
</gene>
<dbReference type="EMBL" id="BEYU01000198">
    <property type="protein sequence ID" value="GBG34532.1"/>
    <property type="molecule type" value="Genomic_DNA"/>
</dbReference>
<reference evidence="1 2" key="1">
    <citation type="submission" date="2017-12" db="EMBL/GenBank/DDBJ databases">
        <title>Sequencing, de novo assembly and annotation of complete genome of a new Thraustochytrid species, strain FCC1311.</title>
        <authorList>
            <person name="Sedici K."/>
            <person name="Godart F."/>
            <person name="Aiese Cigliano R."/>
            <person name="Sanseverino W."/>
            <person name="Barakat M."/>
            <person name="Ortet P."/>
            <person name="Marechal E."/>
            <person name="Cagnac O."/>
            <person name="Amato A."/>
        </authorList>
    </citation>
    <scope>NUCLEOTIDE SEQUENCE [LARGE SCALE GENOMIC DNA]</scope>
</reference>
<dbReference type="AlphaFoldDB" id="A0A2R5GUK2"/>
<evidence type="ECO:0000313" key="1">
    <source>
        <dbReference type="EMBL" id="GBG34532.1"/>
    </source>
</evidence>
<name>A0A2R5GUK2_9STRA</name>
<protein>
    <submittedName>
        <fullName evidence="1">Uncharacterized protein</fullName>
    </submittedName>
</protein>
<comment type="caution">
    <text evidence="1">The sequence shown here is derived from an EMBL/GenBank/DDBJ whole genome shotgun (WGS) entry which is preliminary data.</text>
</comment>
<accession>A0A2R5GUK2</accession>
<organism evidence="1 2">
    <name type="scientific">Hondaea fermentalgiana</name>
    <dbReference type="NCBI Taxonomy" id="2315210"/>
    <lineage>
        <taxon>Eukaryota</taxon>
        <taxon>Sar</taxon>
        <taxon>Stramenopiles</taxon>
        <taxon>Bigyra</taxon>
        <taxon>Labyrinthulomycetes</taxon>
        <taxon>Thraustochytrida</taxon>
        <taxon>Thraustochytriidae</taxon>
        <taxon>Hondaea</taxon>
    </lineage>
</organism>